<feature type="compositionally biased region" description="Basic and acidic residues" evidence="1">
    <location>
        <begin position="76"/>
        <end position="93"/>
    </location>
</feature>
<name>A0AAV7RY55_PLEWA</name>
<dbReference type="AlphaFoldDB" id="A0AAV7RY55"/>
<feature type="region of interest" description="Disordered" evidence="1">
    <location>
        <begin position="1"/>
        <end position="93"/>
    </location>
</feature>
<evidence type="ECO:0000313" key="2">
    <source>
        <dbReference type="EMBL" id="KAJ1156617.1"/>
    </source>
</evidence>
<evidence type="ECO:0000256" key="1">
    <source>
        <dbReference type="SAM" id="MobiDB-lite"/>
    </source>
</evidence>
<proteinExistence type="predicted"/>
<comment type="caution">
    <text evidence="2">The sequence shown here is derived from an EMBL/GenBank/DDBJ whole genome shotgun (WGS) entry which is preliminary data.</text>
</comment>
<accession>A0AAV7RY55</accession>
<dbReference type="Proteomes" id="UP001066276">
    <property type="component" value="Chromosome 5"/>
</dbReference>
<organism evidence="2 3">
    <name type="scientific">Pleurodeles waltl</name>
    <name type="common">Iberian ribbed newt</name>
    <dbReference type="NCBI Taxonomy" id="8319"/>
    <lineage>
        <taxon>Eukaryota</taxon>
        <taxon>Metazoa</taxon>
        <taxon>Chordata</taxon>
        <taxon>Craniata</taxon>
        <taxon>Vertebrata</taxon>
        <taxon>Euteleostomi</taxon>
        <taxon>Amphibia</taxon>
        <taxon>Batrachia</taxon>
        <taxon>Caudata</taxon>
        <taxon>Salamandroidea</taxon>
        <taxon>Salamandridae</taxon>
        <taxon>Pleurodelinae</taxon>
        <taxon>Pleurodeles</taxon>
    </lineage>
</organism>
<feature type="compositionally biased region" description="Basic and acidic residues" evidence="1">
    <location>
        <begin position="38"/>
        <end position="54"/>
    </location>
</feature>
<gene>
    <name evidence="2" type="ORF">NDU88_009335</name>
</gene>
<keyword evidence="3" id="KW-1185">Reference proteome</keyword>
<evidence type="ECO:0000313" key="3">
    <source>
        <dbReference type="Proteomes" id="UP001066276"/>
    </source>
</evidence>
<protein>
    <submittedName>
        <fullName evidence="2">Uncharacterized protein</fullName>
    </submittedName>
</protein>
<dbReference type="EMBL" id="JANPWB010000009">
    <property type="protein sequence ID" value="KAJ1156617.1"/>
    <property type="molecule type" value="Genomic_DNA"/>
</dbReference>
<sequence>MPKTLEAEATGAVSHAPGPRRSRETQRLRPAPWAWDPSARDCRPRHQRPSEMRGRFPCPGMPTVASAHGAWKNRAARSERRWTVSGDRTEQTD</sequence>
<reference evidence="2" key="1">
    <citation type="journal article" date="2022" name="bioRxiv">
        <title>Sequencing and chromosome-scale assembly of the giantPleurodeles waltlgenome.</title>
        <authorList>
            <person name="Brown T."/>
            <person name="Elewa A."/>
            <person name="Iarovenko S."/>
            <person name="Subramanian E."/>
            <person name="Araus A.J."/>
            <person name="Petzold A."/>
            <person name="Susuki M."/>
            <person name="Suzuki K.-i.T."/>
            <person name="Hayashi T."/>
            <person name="Toyoda A."/>
            <person name="Oliveira C."/>
            <person name="Osipova E."/>
            <person name="Leigh N.D."/>
            <person name="Simon A."/>
            <person name="Yun M.H."/>
        </authorList>
    </citation>
    <scope>NUCLEOTIDE SEQUENCE</scope>
    <source>
        <strain evidence="2">20211129_DDA</strain>
        <tissue evidence="2">Liver</tissue>
    </source>
</reference>